<evidence type="ECO:0000256" key="1">
    <source>
        <dbReference type="SAM" id="MobiDB-lite"/>
    </source>
</evidence>
<reference evidence="3 4" key="1">
    <citation type="journal article" date="2015" name="BMC Genomics">
        <title>Gene expression during zombie ant biting behavior reflects the complexity underlying fungal parasitic behavioral manipulation.</title>
        <authorList>
            <person name="de Bekker C."/>
            <person name="Ohm R.A."/>
            <person name="Loreto R.G."/>
            <person name="Sebastian A."/>
            <person name="Albert I."/>
            <person name="Merrow M."/>
            <person name="Brachmann A."/>
            <person name="Hughes D.P."/>
        </authorList>
    </citation>
    <scope>NUCLEOTIDE SEQUENCE [LARGE SCALE GENOMIC DNA]</scope>
    <source>
        <strain evidence="3 4">SC16a</strain>
    </source>
</reference>
<proteinExistence type="predicted"/>
<keyword evidence="2" id="KW-0472">Membrane</keyword>
<evidence type="ECO:0000313" key="3">
    <source>
        <dbReference type="EMBL" id="PFH55513.1"/>
    </source>
</evidence>
<keyword evidence="2" id="KW-0812">Transmembrane</keyword>
<evidence type="ECO:0000313" key="4">
    <source>
        <dbReference type="Proteomes" id="UP000037136"/>
    </source>
</evidence>
<keyword evidence="4" id="KW-1185">Reference proteome</keyword>
<dbReference type="Proteomes" id="UP000037136">
    <property type="component" value="Unassembled WGS sequence"/>
</dbReference>
<gene>
    <name evidence="3" type="ORF">XA68_18127</name>
</gene>
<protein>
    <recommendedName>
        <fullName evidence="5">Transmembrane protein</fullName>
    </recommendedName>
</protein>
<accession>A0A2A9P3R4</accession>
<dbReference type="EMBL" id="LAZP02000878">
    <property type="protein sequence ID" value="PFH55513.1"/>
    <property type="molecule type" value="Genomic_DNA"/>
</dbReference>
<feature type="compositionally biased region" description="Polar residues" evidence="1">
    <location>
        <begin position="68"/>
        <end position="78"/>
    </location>
</feature>
<evidence type="ECO:0000256" key="2">
    <source>
        <dbReference type="SAM" id="Phobius"/>
    </source>
</evidence>
<comment type="caution">
    <text evidence="3">The sequence shown here is derived from an EMBL/GenBank/DDBJ whole genome shotgun (WGS) entry which is preliminary data.</text>
</comment>
<evidence type="ECO:0008006" key="5">
    <source>
        <dbReference type="Google" id="ProtNLM"/>
    </source>
</evidence>
<organism evidence="3 4">
    <name type="scientific">Ophiocordyceps unilateralis</name>
    <name type="common">Zombie-ant fungus</name>
    <name type="synonym">Torrubia unilateralis</name>
    <dbReference type="NCBI Taxonomy" id="268505"/>
    <lineage>
        <taxon>Eukaryota</taxon>
        <taxon>Fungi</taxon>
        <taxon>Dikarya</taxon>
        <taxon>Ascomycota</taxon>
        <taxon>Pezizomycotina</taxon>
        <taxon>Sordariomycetes</taxon>
        <taxon>Hypocreomycetidae</taxon>
        <taxon>Hypocreales</taxon>
        <taxon>Ophiocordycipitaceae</taxon>
        <taxon>Ophiocordyceps</taxon>
    </lineage>
</organism>
<keyword evidence="2" id="KW-1133">Transmembrane helix</keyword>
<sequence>MGNWFLVSPDDRRPTWTETSRRRLVQLFLFIFPNLAFLSSSVVHSIAFSPRTNTQHFIRSGPTRRQKGSSSSPPRDDS</sequence>
<feature type="region of interest" description="Disordered" evidence="1">
    <location>
        <begin position="55"/>
        <end position="78"/>
    </location>
</feature>
<reference evidence="3 4" key="2">
    <citation type="journal article" date="2017" name="Sci. Rep.">
        <title>Ant-infecting Ophiocordyceps genomes reveal a high diversity of potential behavioral manipulation genes and a possible major role for enterotoxins.</title>
        <authorList>
            <person name="de Bekker C."/>
            <person name="Ohm R.A."/>
            <person name="Evans H.C."/>
            <person name="Brachmann A."/>
            <person name="Hughes D.P."/>
        </authorList>
    </citation>
    <scope>NUCLEOTIDE SEQUENCE [LARGE SCALE GENOMIC DNA]</scope>
    <source>
        <strain evidence="3 4">SC16a</strain>
    </source>
</reference>
<name>A0A2A9P3R4_OPHUN</name>
<feature type="transmembrane region" description="Helical" evidence="2">
    <location>
        <begin position="24"/>
        <end position="49"/>
    </location>
</feature>
<dbReference type="AlphaFoldDB" id="A0A2A9P3R4"/>